<protein>
    <submittedName>
        <fullName evidence="1">AlphaK A6</fullName>
    </submittedName>
</protein>
<keyword evidence="2" id="KW-1185">Reference proteome</keyword>
<dbReference type="OrthoDB" id="2503369at2759"/>
<gene>
    <name evidence="1" type="ORF">VP01_699g5</name>
</gene>
<organism evidence="1 2">
    <name type="scientific">Puccinia sorghi</name>
    <dbReference type="NCBI Taxonomy" id="27349"/>
    <lineage>
        <taxon>Eukaryota</taxon>
        <taxon>Fungi</taxon>
        <taxon>Dikarya</taxon>
        <taxon>Basidiomycota</taxon>
        <taxon>Pucciniomycotina</taxon>
        <taxon>Pucciniomycetes</taxon>
        <taxon>Pucciniales</taxon>
        <taxon>Pucciniaceae</taxon>
        <taxon>Puccinia</taxon>
    </lineage>
</organism>
<reference evidence="1 2" key="1">
    <citation type="submission" date="2015-08" db="EMBL/GenBank/DDBJ databases">
        <title>Next Generation Sequencing and Analysis of the Genome of Puccinia sorghi L Schw, the Causal Agent of Maize Common Rust.</title>
        <authorList>
            <person name="Rochi L."/>
            <person name="Burguener G."/>
            <person name="Darino M."/>
            <person name="Turjanski A."/>
            <person name="Kreff E."/>
            <person name="Dieguez M.J."/>
            <person name="Sacco F."/>
        </authorList>
    </citation>
    <scope>NUCLEOTIDE SEQUENCE [LARGE SCALE GENOMIC DNA]</scope>
    <source>
        <strain evidence="1 2">RO10H11247</strain>
    </source>
</reference>
<proteinExistence type="predicted"/>
<dbReference type="Proteomes" id="UP000037035">
    <property type="component" value="Unassembled WGS sequence"/>
</dbReference>
<dbReference type="AlphaFoldDB" id="A0A0L6UER6"/>
<evidence type="ECO:0000313" key="2">
    <source>
        <dbReference type="Proteomes" id="UP000037035"/>
    </source>
</evidence>
<accession>A0A0L6UER6</accession>
<dbReference type="VEuPathDB" id="FungiDB:VP01_699g5"/>
<dbReference type="EMBL" id="LAVV01012382">
    <property type="protein sequence ID" value="KNZ46747.1"/>
    <property type="molecule type" value="Genomic_DNA"/>
</dbReference>
<sequence length="111" mass="12753">MLKDPRLECIKTDVDPIELMAHEDQIIGEGITIFNYFAKIQHKENPQSLSNHALDARMYQASALKLKTFGTIISESQLVKEDYKNSCSKNGGFPNFLLIKSLFHKFKIFLF</sequence>
<name>A0A0L6UER6_9BASI</name>
<comment type="caution">
    <text evidence="1">The sequence shown here is derived from an EMBL/GenBank/DDBJ whole genome shotgun (WGS) entry which is preliminary data.</text>
</comment>
<evidence type="ECO:0000313" key="1">
    <source>
        <dbReference type="EMBL" id="KNZ46747.1"/>
    </source>
</evidence>